<name>A0A1N6N928_9GAMM</name>
<evidence type="ECO:0008006" key="3">
    <source>
        <dbReference type="Google" id="ProtNLM"/>
    </source>
</evidence>
<evidence type="ECO:0000313" key="1">
    <source>
        <dbReference type="EMBL" id="SIP88556.1"/>
    </source>
</evidence>
<proteinExistence type="predicted"/>
<accession>A0A1N6N928</accession>
<sequence length="138" mass="15720">MSLSVSKWHFDHISVVSNTRAPALAALARLLGLFDGYRPPFAFSGNWFYQEDSPVLHAIHRPDGEEVELNHIAFRSEMPLRVLLQHIQTLQLPYQLARVPEQAIAQVFIRFSDSLLLELDVPDSREGRAIDTTDLIKE</sequence>
<keyword evidence="2" id="KW-1185">Reference proteome</keyword>
<reference evidence="1 2" key="1">
    <citation type="submission" date="2017-01" db="EMBL/GenBank/DDBJ databases">
        <authorList>
            <person name="Mah S.A."/>
            <person name="Swanson W.J."/>
            <person name="Moy G.W."/>
            <person name="Vacquier V.D."/>
        </authorList>
    </citation>
    <scope>NUCLEOTIDE SEQUENCE [LARGE SCALE GENOMIC DNA]</scope>
    <source>
        <strain evidence="1 2">DSM 7027</strain>
    </source>
</reference>
<dbReference type="AlphaFoldDB" id="A0A1N6N928"/>
<dbReference type="Proteomes" id="UP000186895">
    <property type="component" value="Unassembled WGS sequence"/>
</dbReference>
<dbReference type="STRING" id="49186.SAMN05421647_101141"/>
<dbReference type="EMBL" id="FTMN01000001">
    <property type="protein sequence ID" value="SIP88556.1"/>
    <property type="molecule type" value="Genomic_DNA"/>
</dbReference>
<dbReference type="eggNOG" id="COG0346">
    <property type="taxonomic scope" value="Bacteria"/>
</dbReference>
<protein>
    <recommendedName>
        <fullName evidence="3">VOC domain-containing protein</fullName>
    </recommendedName>
</protein>
<gene>
    <name evidence="1" type="ORF">SAMN05421647_101141</name>
</gene>
<evidence type="ECO:0000313" key="2">
    <source>
        <dbReference type="Proteomes" id="UP000186895"/>
    </source>
</evidence>
<dbReference type="RefSeq" id="WP_076460060.1">
    <property type="nucleotide sequence ID" value="NZ_FTMN01000001.1"/>
</dbReference>
<organism evidence="1 2">
    <name type="scientific">Marinobacterium stanieri</name>
    <dbReference type="NCBI Taxonomy" id="49186"/>
    <lineage>
        <taxon>Bacteria</taxon>
        <taxon>Pseudomonadati</taxon>
        <taxon>Pseudomonadota</taxon>
        <taxon>Gammaproteobacteria</taxon>
        <taxon>Oceanospirillales</taxon>
        <taxon>Oceanospirillaceae</taxon>
        <taxon>Marinobacterium</taxon>
    </lineage>
</organism>